<reference evidence="2 3" key="1">
    <citation type="submission" date="2024-03" db="EMBL/GenBank/DDBJ databases">
        <title>Adaptation during the transition from Ophiocordyceps entomopathogen to insect associate is accompanied by gene loss and intensified selection.</title>
        <authorList>
            <person name="Ward C.M."/>
            <person name="Onetto C.A."/>
            <person name="Borneman A.R."/>
        </authorList>
    </citation>
    <scope>NUCLEOTIDE SEQUENCE [LARGE SCALE GENOMIC DNA]</scope>
    <source>
        <strain evidence="2">AWRI1</strain>
        <tissue evidence="2">Single Adult Female</tissue>
    </source>
</reference>
<accession>A0AAN9TJ29</accession>
<proteinExistence type="predicted"/>
<evidence type="ECO:0000313" key="2">
    <source>
        <dbReference type="EMBL" id="KAK7595202.1"/>
    </source>
</evidence>
<evidence type="ECO:0000313" key="3">
    <source>
        <dbReference type="Proteomes" id="UP001367676"/>
    </source>
</evidence>
<dbReference type="EMBL" id="JBBCAQ010000019">
    <property type="protein sequence ID" value="KAK7595202.1"/>
    <property type="molecule type" value="Genomic_DNA"/>
</dbReference>
<dbReference type="AlphaFoldDB" id="A0AAN9TJ29"/>
<organism evidence="2 3">
    <name type="scientific">Parthenolecanium corni</name>
    <dbReference type="NCBI Taxonomy" id="536013"/>
    <lineage>
        <taxon>Eukaryota</taxon>
        <taxon>Metazoa</taxon>
        <taxon>Ecdysozoa</taxon>
        <taxon>Arthropoda</taxon>
        <taxon>Hexapoda</taxon>
        <taxon>Insecta</taxon>
        <taxon>Pterygota</taxon>
        <taxon>Neoptera</taxon>
        <taxon>Paraneoptera</taxon>
        <taxon>Hemiptera</taxon>
        <taxon>Sternorrhyncha</taxon>
        <taxon>Coccoidea</taxon>
        <taxon>Coccidae</taxon>
        <taxon>Parthenolecanium</taxon>
    </lineage>
</organism>
<feature type="compositionally biased region" description="Basic and acidic residues" evidence="1">
    <location>
        <begin position="13"/>
        <end position="23"/>
    </location>
</feature>
<protein>
    <submittedName>
        <fullName evidence="2">Uncharacterized protein</fullName>
    </submittedName>
</protein>
<name>A0AAN9TJ29_9HEMI</name>
<sequence length="93" mass="10449">MVPSGTNRRYRKAHPDKVSDAKQYRTTPDWSDEAVNGDHLWTPAQMSGDLCYAGDMLECTRISNSMRGRRGKDVASIICLRKAGNKGRSWFGN</sequence>
<evidence type="ECO:0000256" key="1">
    <source>
        <dbReference type="SAM" id="MobiDB-lite"/>
    </source>
</evidence>
<feature type="region of interest" description="Disordered" evidence="1">
    <location>
        <begin position="1"/>
        <end position="30"/>
    </location>
</feature>
<dbReference type="Proteomes" id="UP001367676">
    <property type="component" value="Unassembled WGS sequence"/>
</dbReference>
<keyword evidence="3" id="KW-1185">Reference proteome</keyword>
<gene>
    <name evidence="2" type="ORF">V9T40_001635</name>
</gene>
<comment type="caution">
    <text evidence="2">The sequence shown here is derived from an EMBL/GenBank/DDBJ whole genome shotgun (WGS) entry which is preliminary data.</text>
</comment>